<dbReference type="SMART" id="SM00387">
    <property type="entry name" value="HATPase_c"/>
    <property type="match status" value="1"/>
</dbReference>
<dbReference type="Pfam" id="PF02518">
    <property type="entry name" value="HATPase_c"/>
    <property type="match status" value="1"/>
</dbReference>
<dbReference type="InterPro" id="IPR004358">
    <property type="entry name" value="Sig_transdc_His_kin-like_C"/>
</dbReference>
<gene>
    <name evidence="13" type="ORF">HH303_11655</name>
</gene>
<accession>A0A7Y0E0Z6</accession>
<dbReference type="Gene3D" id="1.10.287.130">
    <property type="match status" value="1"/>
</dbReference>
<dbReference type="GO" id="GO:0005524">
    <property type="term" value="F:ATP binding"/>
    <property type="evidence" value="ECO:0007669"/>
    <property type="project" value="UniProtKB-KW"/>
</dbReference>
<dbReference type="EC" id="2.7.13.3" evidence="3"/>
<keyword evidence="7" id="KW-0547">Nucleotide-binding</keyword>
<evidence type="ECO:0000256" key="7">
    <source>
        <dbReference type="ARBA" id="ARBA00022741"/>
    </source>
</evidence>
<evidence type="ECO:0000256" key="9">
    <source>
        <dbReference type="ARBA" id="ARBA00022840"/>
    </source>
</evidence>
<evidence type="ECO:0000259" key="12">
    <source>
        <dbReference type="PROSITE" id="PS50109"/>
    </source>
</evidence>
<dbReference type="CDD" id="cd00082">
    <property type="entry name" value="HisKA"/>
    <property type="match status" value="1"/>
</dbReference>
<dbReference type="GO" id="GO:0000155">
    <property type="term" value="F:phosphorelay sensor kinase activity"/>
    <property type="evidence" value="ECO:0007669"/>
    <property type="project" value="InterPro"/>
</dbReference>
<dbReference type="EMBL" id="JABBNT010000003">
    <property type="protein sequence ID" value="NMM45138.1"/>
    <property type="molecule type" value="Genomic_DNA"/>
</dbReference>
<dbReference type="RefSeq" id="WP_169625503.1">
    <property type="nucleotide sequence ID" value="NZ_JABBNT010000003.1"/>
</dbReference>
<keyword evidence="4" id="KW-1003">Cell membrane</keyword>
<keyword evidence="9" id="KW-0067">ATP-binding</keyword>
<dbReference type="PRINTS" id="PR00344">
    <property type="entry name" value="BCTRLSENSOR"/>
</dbReference>
<keyword evidence="8" id="KW-0418">Kinase</keyword>
<dbReference type="InterPro" id="IPR003661">
    <property type="entry name" value="HisK_dim/P_dom"/>
</dbReference>
<dbReference type="FunFam" id="1.10.287.130:FF:000008">
    <property type="entry name" value="Two-component sensor histidine kinase"/>
    <property type="match status" value="1"/>
</dbReference>
<keyword evidence="5" id="KW-0597">Phosphoprotein</keyword>
<dbReference type="SUPFAM" id="SSF55874">
    <property type="entry name" value="ATPase domain of HSP90 chaperone/DNA topoisomerase II/histidine kinase"/>
    <property type="match status" value="1"/>
</dbReference>
<dbReference type="Gene3D" id="3.30.565.10">
    <property type="entry name" value="Histidine kinase-like ATPase, C-terminal domain"/>
    <property type="match status" value="1"/>
</dbReference>
<dbReference type="AlphaFoldDB" id="A0A7Y0E0Z6"/>
<dbReference type="InterPro" id="IPR036890">
    <property type="entry name" value="HATPase_C_sf"/>
</dbReference>
<keyword evidence="6" id="KW-0808">Transferase</keyword>
<dbReference type="GO" id="GO:0005886">
    <property type="term" value="C:plasma membrane"/>
    <property type="evidence" value="ECO:0007669"/>
    <property type="project" value="UniProtKB-SubCell"/>
</dbReference>
<comment type="catalytic activity">
    <reaction evidence="1">
        <text>ATP + protein L-histidine = ADP + protein N-phospho-L-histidine.</text>
        <dbReference type="EC" id="2.7.13.3"/>
    </reaction>
</comment>
<dbReference type="InterPro" id="IPR036097">
    <property type="entry name" value="HisK_dim/P_sf"/>
</dbReference>
<keyword evidence="11" id="KW-0472">Membrane</keyword>
<organism evidence="13 14">
    <name type="scientific">Pacificispira spongiicola</name>
    <dbReference type="NCBI Taxonomy" id="2729598"/>
    <lineage>
        <taxon>Bacteria</taxon>
        <taxon>Pseudomonadati</taxon>
        <taxon>Pseudomonadota</taxon>
        <taxon>Alphaproteobacteria</taxon>
        <taxon>Rhodospirillales</taxon>
        <taxon>Rhodospirillaceae</taxon>
        <taxon>Pacificispira</taxon>
    </lineage>
</organism>
<dbReference type="PANTHER" id="PTHR45453:SF1">
    <property type="entry name" value="PHOSPHATE REGULON SENSOR PROTEIN PHOR"/>
    <property type="match status" value="1"/>
</dbReference>
<comment type="caution">
    <text evidence="13">The sequence shown here is derived from an EMBL/GenBank/DDBJ whole genome shotgun (WGS) entry which is preliminary data.</text>
</comment>
<dbReference type="GO" id="GO:0016036">
    <property type="term" value="P:cellular response to phosphate starvation"/>
    <property type="evidence" value="ECO:0007669"/>
    <property type="project" value="TreeGrafter"/>
</dbReference>
<dbReference type="FunFam" id="3.30.565.10:FF:000006">
    <property type="entry name" value="Sensor histidine kinase WalK"/>
    <property type="match status" value="1"/>
</dbReference>
<reference evidence="13 14" key="1">
    <citation type="submission" date="2020-04" db="EMBL/GenBank/DDBJ databases">
        <title>Rhodospirillaceae bacterium KN72 isolated from deep sea.</title>
        <authorList>
            <person name="Zhang D.-C."/>
        </authorList>
    </citation>
    <scope>NUCLEOTIDE SEQUENCE [LARGE SCALE GENOMIC DNA]</scope>
    <source>
        <strain evidence="13 14">KN72</strain>
    </source>
</reference>
<evidence type="ECO:0000256" key="8">
    <source>
        <dbReference type="ARBA" id="ARBA00022777"/>
    </source>
</evidence>
<evidence type="ECO:0000256" key="1">
    <source>
        <dbReference type="ARBA" id="ARBA00000085"/>
    </source>
</evidence>
<protein>
    <recommendedName>
        <fullName evidence="3">histidine kinase</fullName>
        <ecNumber evidence="3">2.7.13.3</ecNumber>
    </recommendedName>
</protein>
<dbReference type="PROSITE" id="PS50109">
    <property type="entry name" value="HIS_KIN"/>
    <property type="match status" value="1"/>
</dbReference>
<dbReference type="GO" id="GO:0004721">
    <property type="term" value="F:phosphoprotein phosphatase activity"/>
    <property type="evidence" value="ECO:0007669"/>
    <property type="project" value="TreeGrafter"/>
</dbReference>
<evidence type="ECO:0000256" key="4">
    <source>
        <dbReference type="ARBA" id="ARBA00022475"/>
    </source>
</evidence>
<evidence type="ECO:0000313" key="13">
    <source>
        <dbReference type="EMBL" id="NMM45138.1"/>
    </source>
</evidence>
<dbReference type="InterPro" id="IPR050351">
    <property type="entry name" value="BphY/WalK/GraS-like"/>
</dbReference>
<proteinExistence type="predicted"/>
<dbReference type="Proteomes" id="UP000539372">
    <property type="component" value="Unassembled WGS sequence"/>
</dbReference>
<evidence type="ECO:0000256" key="6">
    <source>
        <dbReference type="ARBA" id="ARBA00022679"/>
    </source>
</evidence>
<evidence type="ECO:0000256" key="3">
    <source>
        <dbReference type="ARBA" id="ARBA00012438"/>
    </source>
</evidence>
<feature type="domain" description="Histidine kinase" evidence="12">
    <location>
        <begin position="207"/>
        <end position="426"/>
    </location>
</feature>
<evidence type="ECO:0000256" key="2">
    <source>
        <dbReference type="ARBA" id="ARBA00004236"/>
    </source>
</evidence>
<dbReference type="Pfam" id="PF00512">
    <property type="entry name" value="HisKA"/>
    <property type="match status" value="1"/>
</dbReference>
<dbReference type="InterPro" id="IPR005467">
    <property type="entry name" value="His_kinase_dom"/>
</dbReference>
<evidence type="ECO:0000313" key="14">
    <source>
        <dbReference type="Proteomes" id="UP000539372"/>
    </source>
</evidence>
<comment type="subcellular location">
    <subcellularLocation>
        <location evidence="2">Cell membrane</location>
    </subcellularLocation>
</comment>
<evidence type="ECO:0000256" key="10">
    <source>
        <dbReference type="ARBA" id="ARBA00023012"/>
    </source>
</evidence>
<dbReference type="SUPFAM" id="SSF47384">
    <property type="entry name" value="Homodimeric domain of signal transducing histidine kinase"/>
    <property type="match status" value="1"/>
</dbReference>
<sequence>MSGSWVRSILLASAPALAALGFLTYTDRLPPWEAAVLAGAVLLGVAIAVRRRLSAEQVAMRRLNRLTAEAQAQLDALSYKAAVADRIVSSLPHPIFFLDRERQVVRANAVAHALLDSDLTGRDIADGLRDPALLAAIDRALDGAGPQQIDLSLPVPVETDYIARIEPVAPPPGTPPDGRDAPVVLVDMQDVTALRRSEQMRVDFVANVSHELRTPLTSLSGFIETLRGPARDDAQARDHFLAIMQEQSERMFRLINDLLSLSRIELDEHSRPQKEVDLTDLLRRLIEMLALKAKQANVRVESDWPDDLPPVRGDADQLFQVFQNLLDNAIKYGAKGERVLVRVSRKERRRVSVDIVDFGPGIPREHIPRLTERFYRVDAARSRELGGTGLGLAIVKHIVNRHRGRLNVTSEIGRGSTFSVTLPLIESIQESQDSAEMPAA</sequence>
<name>A0A7Y0E0Z6_9PROT</name>
<evidence type="ECO:0000256" key="5">
    <source>
        <dbReference type="ARBA" id="ARBA00022553"/>
    </source>
</evidence>
<keyword evidence="14" id="KW-1185">Reference proteome</keyword>
<dbReference type="PANTHER" id="PTHR45453">
    <property type="entry name" value="PHOSPHATE REGULON SENSOR PROTEIN PHOR"/>
    <property type="match status" value="1"/>
</dbReference>
<evidence type="ECO:0000256" key="11">
    <source>
        <dbReference type="ARBA" id="ARBA00023136"/>
    </source>
</evidence>
<keyword evidence="10" id="KW-0902">Two-component regulatory system</keyword>
<dbReference type="SMART" id="SM00388">
    <property type="entry name" value="HisKA"/>
    <property type="match status" value="1"/>
</dbReference>
<dbReference type="InterPro" id="IPR003594">
    <property type="entry name" value="HATPase_dom"/>
</dbReference>